<protein>
    <recommendedName>
        <fullName evidence="1">DRTGG domain-containing protein</fullName>
    </recommendedName>
</protein>
<evidence type="ECO:0000313" key="3">
    <source>
        <dbReference type="Proteomes" id="UP000050514"/>
    </source>
</evidence>
<dbReference type="Pfam" id="PF07085">
    <property type="entry name" value="DRTGG"/>
    <property type="match status" value="1"/>
</dbReference>
<organism evidence="2 3">
    <name type="scientific">Bellilinea caldifistulae</name>
    <dbReference type="NCBI Taxonomy" id="360411"/>
    <lineage>
        <taxon>Bacteria</taxon>
        <taxon>Bacillati</taxon>
        <taxon>Chloroflexota</taxon>
        <taxon>Anaerolineae</taxon>
        <taxon>Anaerolineales</taxon>
        <taxon>Anaerolineaceae</taxon>
        <taxon>Bellilinea</taxon>
    </lineage>
</organism>
<comment type="caution">
    <text evidence="2">The sequence shown here is derived from an EMBL/GenBank/DDBJ whole genome shotgun (WGS) entry which is preliminary data.</text>
</comment>
<dbReference type="InterPro" id="IPR028979">
    <property type="entry name" value="Ser_kin/Pase_Hpr-like_N_sf"/>
</dbReference>
<dbReference type="OrthoDB" id="9800390at2"/>
<evidence type="ECO:0000313" key="2">
    <source>
        <dbReference type="EMBL" id="KPL73854.1"/>
    </source>
</evidence>
<dbReference type="SUPFAM" id="SSF75138">
    <property type="entry name" value="HprK N-terminal domain-like"/>
    <property type="match status" value="1"/>
</dbReference>
<dbReference type="AlphaFoldDB" id="A0A0P6X385"/>
<reference evidence="2 3" key="1">
    <citation type="submission" date="2015-07" db="EMBL/GenBank/DDBJ databases">
        <title>Draft genome of Bellilinea caldifistulae DSM 17877.</title>
        <authorList>
            <person name="Hemp J."/>
            <person name="Ward L.M."/>
            <person name="Pace L.A."/>
            <person name="Fischer W.W."/>
        </authorList>
    </citation>
    <scope>NUCLEOTIDE SEQUENCE [LARGE SCALE GENOMIC DNA]</scope>
    <source>
        <strain evidence="2 3">GOMI-1</strain>
    </source>
</reference>
<dbReference type="InterPro" id="IPR010766">
    <property type="entry name" value="DRTGG"/>
</dbReference>
<dbReference type="RefSeq" id="WP_061917505.1">
    <property type="nucleotide sequence ID" value="NZ_DF967971.1"/>
</dbReference>
<accession>A0A0P6X385</accession>
<proteinExistence type="predicted"/>
<dbReference type="Proteomes" id="UP000050514">
    <property type="component" value="Unassembled WGS sequence"/>
</dbReference>
<evidence type="ECO:0000259" key="1">
    <source>
        <dbReference type="Pfam" id="PF07085"/>
    </source>
</evidence>
<gene>
    <name evidence="2" type="ORF">AC812_13785</name>
</gene>
<keyword evidence="3" id="KW-1185">Reference proteome</keyword>
<sequence>MKLNEIVQKLNGKVLNSKINLEIEVKGAGGADLMSDVLASIQPQAILLTGLCNPQVVRTAMMADVLAIVLVRGKTPPAETVQLAENERIPLISTPFGMFEACGILYQAGLSCLEKPVSDQDCFAG</sequence>
<dbReference type="STRING" id="360411.AC812_13785"/>
<dbReference type="EMBL" id="LGHJ01000019">
    <property type="protein sequence ID" value="KPL73854.1"/>
    <property type="molecule type" value="Genomic_DNA"/>
</dbReference>
<name>A0A0P6X385_9CHLR</name>
<feature type="domain" description="DRTGG" evidence="1">
    <location>
        <begin position="5"/>
        <end position="106"/>
    </location>
</feature>
<dbReference type="Gene3D" id="3.40.1390.20">
    <property type="entry name" value="HprK N-terminal domain-like"/>
    <property type="match status" value="1"/>
</dbReference>